<evidence type="ECO:0000256" key="1">
    <source>
        <dbReference type="SAM" id="MobiDB-lite"/>
    </source>
</evidence>
<name>A0A6J8ERS0_MYTCO</name>
<dbReference type="AlphaFoldDB" id="A0A6J8ERS0"/>
<evidence type="ECO:0000259" key="2">
    <source>
        <dbReference type="PROSITE" id="PS50835"/>
    </source>
</evidence>
<evidence type="ECO:0000313" key="4">
    <source>
        <dbReference type="Proteomes" id="UP000507470"/>
    </source>
</evidence>
<dbReference type="InterPro" id="IPR007110">
    <property type="entry name" value="Ig-like_dom"/>
</dbReference>
<dbReference type="PROSITE" id="PS50835">
    <property type="entry name" value="IG_LIKE"/>
    <property type="match status" value="1"/>
</dbReference>
<feature type="compositionally biased region" description="Basic and acidic residues" evidence="1">
    <location>
        <begin position="214"/>
        <end position="226"/>
    </location>
</feature>
<protein>
    <recommendedName>
        <fullName evidence="2">Ig-like domain-containing protein</fullName>
    </recommendedName>
</protein>
<dbReference type="EMBL" id="CACVKT020009742">
    <property type="protein sequence ID" value="CAC5423180.1"/>
    <property type="molecule type" value="Genomic_DNA"/>
</dbReference>
<reference evidence="3 4" key="1">
    <citation type="submission" date="2020-06" db="EMBL/GenBank/DDBJ databases">
        <authorList>
            <person name="Li R."/>
            <person name="Bekaert M."/>
        </authorList>
    </citation>
    <scope>NUCLEOTIDE SEQUENCE [LARGE SCALE GENOMIC DNA]</scope>
    <source>
        <strain evidence="4">wild</strain>
    </source>
</reference>
<keyword evidence="4" id="KW-1185">Reference proteome</keyword>
<organism evidence="3 4">
    <name type="scientific">Mytilus coruscus</name>
    <name type="common">Sea mussel</name>
    <dbReference type="NCBI Taxonomy" id="42192"/>
    <lineage>
        <taxon>Eukaryota</taxon>
        <taxon>Metazoa</taxon>
        <taxon>Spiralia</taxon>
        <taxon>Lophotrochozoa</taxon>
        <taxon>Mollusca</taxon>
        <taxon>Bivalvia</taxon>
        <taxon>Autobranchia</taxon>
        <taxon>Pteriomorphia</taxon>
        <taxon>Mytilida</taxon>
        <taxon>Mytiloidea</taxon>
        <taxon>Mytilidae</taxon>
        <taxon>Mytilinae</taxon>
        <taxon>Mytilus</taxon>
    </lineage>
</organism>
<feature type="domain" description="Ig-like" evidence="2">
    <location>
        <begin position="21"/>
        <end position="122"/>
    </location>
</feature>
<accession>A0A6J8ERS0</accession>
<dbReference type="Proteomes" id="UP000507470">
    <property type="component" value="Unassembled WGS sequence"/>
</dbReference>
<evidence type="ECO:0000313" key="3">
    <source>
        <dbReference type="EMBL" id="CAC5423180.1"/>
    </source>
</evidence>
<feature type="region of interest" description="Disordered" evidence="1">
    <location>
        <begin position="213"/>
        <end position="237"/>
    </location>
</feature>
<dbReference type="SUPFAM" id="SSF48726">
    <property type="entry name" value="Immunoglobulin"/>
    <property type="match status" value="1"/>
</dbReference>
<sequence length="255" mass="29261">MLFQYWYTSIADNIVDHRKLPIVVSSPHTKLPVFGKHYWRVSEKVPGYGADLTLFCFVDDCCCRPAGWIKWNPDYKTIYLDVRNFKGTVSSKDKYATTYNKTGFSLVIKHLQEDDLNIIYSCSYGFKNSLGKLLHHSEVFKDETTTTHFADERTTTNFKDETSISLFKEVTDETATDLNTNSYYSESENNSKSVKIIFPFSCIAKHSSLENYESNEHENNEIDTRTDGPSSEPLGVTRSGRVVTKTHYTYRGVLN</sequence>
<proteinExistence type="predicted"/>
<gene>
    <name evidence="3" type="ORF">MCOR_55179</name>
</gene>
<dbReference type="InterPro" id="IPR036179">
    <property type="entry name" value="Ig-like_dom_sf"/>
</dbReference>